<evidence type="ECO:0000313" key="20">
    <source>
        <dbReference type="Proteomes" id="UP000218785"/>
    </source>
</evidence>
<dbReference type="Gene3D" id="3.30.450.20">
    <property type="entry name" value="PAS domain"/>
    <property type="match status" value="5"/>
</dbReference>
<dbReference type="PROSITE" id="PS50112">
    <property type="entry name" value="PAS"/>
    <property type="match status" value="2"/>
</dbReference>
<dbReference type="CDD" id="cd00075">
    <property type="entry name" value="HATPase"/>
    <property type="match status" value="1"/>
</dbReference>
<dbReference type="InterPro" id="IPR013656">
    <property type="entry name" value="PAS_4"/>
</dbReference>
<evidence type="ECO:0000256" key="1">
    <source>
        <dbReference type="ARBA" id="ARBA00004429"/>
    </source>
</evidence>
<feature type="coiled-coil region" evidence="13">
    <location>
        <begin position="1032"/>
        <end position="1066"/>
    </location>
</feature>
<evidence type="ECO:0000256" key="11">
    <source>
        <dbReference type="ARBA" id="ARBA00023136"/>
    </source>
</evidence>
<dbReference type="PANTHER" id="PTHR43065">
    <property type="entry name" value="SENSOR HISTIDINE KINASE"/>
    <property type="match status" value="1"/>
</dbReference>
<keyword evidence="8" id="KW-0547">Nucleotide-binding</keyword>
<keyword evidence="6" id="KW-0812">Transmembrane</keyword>
<dbReference type="InterPro" id="IPR035965">
    <property type="entry name" value="PAS-like_dom_sf"/>
</dbReference>
<evidence type="ECO:0000256" key="8">
    <source>
        <dbReference type="ARBA" id="ARBA00022741"/>
    </source>
</evidence>
<dbReference type="Pfam" id="PF08447">
    <property type="entry name" value="PAS_3"/>
    <property type="match status" value="3"/>
</dbReference>
<evidence type="ECO:0000256" key="4">
    <source>
        <dbReference type="ARBA" id="ARBA00022519"/>
    </source>
</evidence>
<feature type="modified residue" description="4-aspartylphosphate" evidence="12">
    <location>
        <position position="60"/>
    </location>
</feature>
<dbReference type="GO" id="GO:0005524">
    <property type="term" value="F:ATP binding"/>
    <property type="evidence" value="ECO:0007669"/>
    <property type="project" value="UniProtKB-KW"/>
</dbReference>
<dbReference type="PROSITE" id="PS50110">
    <property type="entry name" value="RESPONSE_REGULATORY"/>
    <property type="match status" value="1"/>
</dbReference>
<evidence type="ECO:0000256" key="10">
    <source>
        <dbReference type="ARBA" id="ARBA00022989"/>
    </source>
</evidence>
<dbReference type="PANTHER" id="PTHR43065:SF23">
    <property type="entry name" value="SENSOR HISTIDINE KINASE PDTAS"/>
    <property type="match status" value="1"/>
</dbReference>
<dbReference type="SMART" id="SM00387">
    <property type="entry name" value="HATPase_c"/>
    <property type="match status" value="1"/>
</dbReference>
<dbReference type="Proteomes" id="UP000218785">
    <property type="component" value="Chromosome"/>
</dbReference>
<dbReference type="SMART" id="SM00091">
    <property type="entry name" value="PAS"/>
    <property type="match status" value="4"/>
</dbReference>
<evidence type="ECO:0000256" key="9">
    <source>
        <dbReference type="ARBA" id="ARBA00022777"/>
    </source>
</evidence>
<evidence type="ECO:0000256" key="13">
    <source>
        <dbReference type="SAM" id="Coils"/>
    </source>
</evidence>
<evidence type="ECO:0000256" key="5">
    <source>
        <dbReference type="ARBA" id="ARBA00022679"/>
    </source>
</evidence>
<dbReference type="Pfam" id="PF00072">
    <property type="entry name" value="Response_reg"/>
    <property type="match status" value="1"/>
</dbReference>
<dbReference type="Gene3D" id="2.10.70.100">
    <property type="match status" value="1"/>
</dbReference>
<keyword evidence="12" id="KW-0597">Phosphoprotein</keyword>
<evidence type="ECO:0000259" key="18">
    <source>
        <dbReference type="PROSITE" id="PS50113"/>
    </source>
</evidence>
<dbReference type="GO" id="GO:0000160">
    <property type="term" value="P:phosphorelay signal transduction system"/>
    <property type="evidence" value="ECO:0007669"/>
    <property type="project" value="UniProtKB-KW"/>
</dbReference>
<dbReference type="InterPro" id="IPR011495">
    <property type="entry name" value="Sig_transdc_His_kin_sub2_dim/P"/>
</dbReference>
<dbReference type="PROSITE" id="PS50046">
    <property type="entry name" value="PHYTOCHROME_2"/>
    <property type="match status" value="1"/>
</dbReference>
<dbReference type="InterPro" id="IPR001610">
    <property type="entry name" value="PAC"/>
</dbReference>
<comment type="subcellular location">
    <subcellularLocation>
        <location evidence="1">Cell inner membrane</location>
        <topology evidence="1">Multi-pass membrane protein</topology>
    </subcellularLocation>
</comment>
<keyword evidence="11" id="KW-0472">Membrane</keyword>
<dbReference type="GO" id="GO:0016301">
    <property type="term" value="F:kinase activity"/>
    <property type="evidence" value="ECO:0007669"/>
    <property type="project" value="UniProtKB-KW"/>
</dbReference>
<evidence type="ECO:0000256" key="2">
    <source>
        <dbReference type="ARBA" id="ARBA00006402"/>
    </source>
</evidence>
<evidence type="ECO:0000259" key="16">
    <source>
        <dbReference type="PROSITE" id="PS50110"/>
    </source>
</evidence>
<keyword evidence="9 19" id="KW-0418">Kinase</keyword>
<evidence type="ECO:0000313" key="19">
    <source>
        <dbReference type="EMBL" id="BAZ02451.1"/>
    </source>
</evidence>
<dbReference type="GO" id="GO:0005886">
    <property type="term" value="C:plasma membrane"/>
    <property type="evidence" value="ECO:0007669"/>
    <property type="project" value="UniProtKB-SubCell"/>
</dbReference>
<dbReference type="RefSeq" id="WP_096582694.1">
    <property type="nucleotide sequence ID" value="NZ_CAWNJS010000001.1"/>
</dbReference>
<organism evidence="19 20">
    <name type="scientific">Tolypothrix tenuis PCC 7101</name>
    <dbReference type="NCBI Taxonomy" id="231146"/>
    <lineage>
        <taxon>Bacteria</taxon>
        <taxon>Bacillati</taxon>
        <taxon>Cyanobacteriota</taxon>
        <taxon>Cyanophyceae</taxon>
        <taxon>Nostocales</taxon>
        <taxon>Tolypothrichaceae</taxon>
        <taxon>Tolypothrix</taxon>
    </lineage>
</organism>
<keyword evidence="20" id="KW-1185">Reference proteome</keyword>
<feature type="domain" description="Phytochrome chromophore attachment site" evidence="14">
    <location>
        <begin position="885"/>
        <end position="1025"/>
    </location>
</feature>
<keyword evidence="4" id="KW-0997">Cell inner membrane</keyword>
<gene>
    <name evidence="19" type="ORF">NIES37_64640</name>
</gene>
<dbReference type="InterPro" id="IPR003594">
    <property type="entry name" value="HATPase_dom"/>
</dbReference>
<reference evidence="19 20" key="1">
    <citation type="submission" date="2017-06" db="EMBL/GenBank/DDBJ databases">
        <title>Genome sequencing of cyanobaciteial culture collection at National Institute for Environmental Studies (NIES).</title>
        <authorList>
            <person name="Hirose Y."/>
            <person name="Shimura Y."/>
            <person name="Fujisawa T."/>
            <person name="Nakamura Y."/>
            <person name="Kawachi M."/>
        </authorList>
    </citation>
    <scope>NUCLEOTIDE SEQUENCE [LARGE SCALE GENOMIC DNA]</scope>
    <source>
        <strain evidence="19 20">NIES-37</strain>
    </source>
</reference>
<dbReference type="FunFam" id="2.10.70.100:FF:000001">
    <property type="entry name" value="Sensory transduction histidine kinase"/>
    <property type="match status" value="1"/>
</dbReference>
<sequence>MSREQLLQRILLIDANPVERALTIQALTQDLPGLQIEEIVNADELAQAIAERNFDLAIADYQLPWTNGLDVLQTLKAYSSNCPVIMFTNAGSEEIAVAAMKAGLDDYLIKSPANFSRLAQAVMSVWEKTQTQLLANQALQTSERRLNTLISNLPGYVYRVANDRNYTPEFISESVFNITGYSQKEYLIERTISCGQEIHPEDRDRIWEMVQQAVALQQPYECEFRIITKSGVEKWVWERGRGIFSDSGELLCLEGFVTDITARKAIKTALQESRQLYQNLVEHSPDIIERFDTQLRHLYTSPVLTELTGIPAKVFLGKTCRELGFPETMVNAWETAAQALLQTGQKQIIEFETPTINGVRSFEMVIAPELTRDNLIESILCISRDVTERKAAQIALQLQAQQEQTLNRVVQRIRSSLDLSTIFSTTIAEVTQLLGLQRTTIVQYFPERRCWQVLAAHRQDASLTDTTGLEIPDQDNPYAAQLKQLQVVQVDTLDSIQDPINLEISQFAPPAWLLTPIVVNGKIWGSLSISKPAAEAPWKPQEIEITTKIADQLAIAIQQAQLYQQAQQELRDRQRAEAALQQLNQELEQRVQERTEKLQIALSAAKMGTWDWDIETNLVHWSPEEYKLFGFQTDAAGRVLDENGAEISPHPSFELFLSCVHPDDRDYVVQEVRHALKQGSSYDIEYRLIWRDGSIHWLYARGACVLDKQGEPVRLMGIAMDITNRKQAEAALRRSERWLQNFSQKISVVVYTMVQETNGQIWFEYISPACKSIFEVTAEQAMQDASFLLKLIHPDDLPPRAVLMARCIQNLEPFFMEYRIITPSGKLKWVQVNSQVEPRENGAFAWHGVLLDVSDRKQAETAIRQQAKQEKALRLVTHEIRQSLDLDAILTTAVNEVRHTLQADRAAVYRFNADWSGNFIVESVAPGWIKLVKPNFKKLWEDTYLQETEGGRYKNYETFAVTDIYTVGHQECHIALLEEFQARAYAIAPIFFGENLWGLLAVYQNSAPRSWQAWEIDLLQQIANQLAIAIQQSELYKQLQTELQERRQIEQQIRASLKEKEVLLREVYHRVKNNMQMVSSLLSLQASSIDDPAVLKLLTESQRRVKTMALVHERLYRSENLARINFATYVEHLVSDLVRSYTSNKSAIRFVIEVSELELDLDTAVPCGLIINELVSNALKYAFPNQKGEIALQFWLHTPEYYCLVVKDNGIGIPADIDPQCTTSLGMQLIQGLVEQLGGTLQLSRQGGSQFKILLKKRL</sequence>
<dbReference type="InterPro" id="IPR005467">
    <property type="entry name" value="His_kinase_dom"/>
</dbReference>
<protein>
    <submittedName>
        <fullName evidence="19">Signal transduction histidine kinase</fullName>
    </submittedName>
</protein>
<dbReference type="SMART" id="SM00065">
    <property type="entry name" value="GAF"/>
    <property type="match status" value="2"/>
</dbReference>
<evidence type="ECO:0000256" key="6">
    <source>
        <dbReference type="ARBA" id="ARBA00022692"/>
    </source>
</evidence>
<dbReference type="CDD" id="cd00156">
    <property type="entry name" value="REC"/>
    <property type="match status" value="1"/>
</dbReference>
<feature type="domain" description="PAC" evidence="18">
    <location>
        <begin position="814"/>
        <end position="865"/>
    </location>
</feature>
<keyword evidence="10" id="KW-1133">Transmembrane helix</keyword>
<proteinExistence type="inferred from homology"/>
<feature type="domain" description="Response regulatory" evidence="16">
    <location>
        <begin position="9"/>
        <end position="125"/>
    </location>
</feature>
<dbReference type="CDD" id="cd00130">
    <property type="entry name" value="PAS"/>
    <property type="match status" value="3"/>
</dbReference>
<feature type="coiled-coil region" evidence="13">
    <location>
        <begin position="563"/>
        <end position="604"/>
    </location>
</feature>
<dbReference type="Pfam" id="PF01590">
    <property type="entry name" value="GAF"/>
    <property type="match status" value="2"/>
</dbReference>
<dbReference type="SMART" id="SM00086">
    <property type="entry name" value="PAC"/>
    <property type="match status" value="4"/>
</dbReference>
<feature type="domain" description="PAC" evidence="18">
    <location>
        <begin position="682"/>
        <end position="734"/>
    </location>
</feature>
<feature type="domain" description="PAC" evidence="18">
    <location>
        <begin position="220"/>
        <end position="272"/>
    </location>
</feature>
<keyword evidence="5" id="KW-0808">Transferase</keyword>
<dbReference type="InterPro" id="IPR001789">
    <property type="entry name" value="Sig_transdc_resp-reg_receiver"/>
</dbReference>
<dbReference type="InterPro" id="IPR003018">
    <property type="entry name" value="GAF"/>
</dbReference>
<dbReference type="InterPro" id="IPR016132">
    <property type="entry name" value="Phyto_chromo_attachment"/>
</dbReference>
<name>A0A1Z4N9R3_9CYAN</name>
<dbReference type="SUPFAM" id="SSF55781">
    <property type="entry name" value="GAF domain-like"/>
    <property type="match status" value="2"/>
</dbReference>
<dbReference type="Pfam" id="PF02518">
    <property type="entry name" value="HATPase_c"/>
    <property type="match status" value="1"/>
</dbReference>
<dbReference type="KEGG" id="ttq:NIES37_64640"/>
<evidence type="ECO:0000259" key="15">
    <source>
        <dbReference type="PROSITE" id="PS50109"/>
    </source>
</evidence>
<dbReference type="SUPFAM" id="SSF55785">
    <property type="entry name" value="PYP-like sensor domain (PAS domain)"/>
    <property type="match status" value="4"/>
</dbReference>
<evidence type="ECO:0000256" key="12">
    <source>
        <dbReference type="PROSITE-ProRule" id="PRU00169"/>
    </source>
</evidence>
<evidence type="ECO:0000259" key="17">
    <source>
        <dbReference type="PROSITE" id="PS50112"/>
    </source>
</evidence>
<dbReference type="InterPro" id="IPR013655">
    <property type="entry name" value="PAS_fold_3"/>
</dbReference>
<dbReference type="InterPro" id="IPR000700">
    <property type="entry name" value="PAS-assoc_C"/>
</dbReference>
<dbReference type="SMART" id="SM00448">
    <property type="entry name" value="REC"/>
    <property type="match status" value="1"/>
</dbReference>
<dbReference type="AlphaFoldDB" id="A0A1Z4N9R3"/>
<keyword evidence="13" id="KW-0175">Coiled coil</keyword>
<accession>A0A1Z4N9R3</accession>
<dbReference type="Gene3D" id="3.40.50.2300">
    <property type="match status" value="1"/>
</dbReference>
<dbReference type="SUPFAM" id="SSF55874">
    <property type="entry name" value="ATPase domain of HSP90 chaperone/DNA topoisomerase II/histidine kinase"/>
    <property type="match status" value="1"/>
</dbReference>
<dbReference type="InterPro" id="IPR029016">
    <property type="entry name" value="GAF-like_dom_sf"/>
</dbReference>
<dbReference type="InterPro" id="IPR011006">
    <property type="entry name" value="CheY-like_superfamily"/>
</dbReference>
<feature type="domain" description="Histidine kinase" evidence="15">
    <location>
        <begin position="1170"/>
        <end position="1259"/>
    </location>
</feature>
<keyword evidence="3" id="KW-1003">Cell membrane</keyword>
<dbReference type="SUPFAM" id="SSF52172">
    <property type="entry name" value="CheY-like"/>
    <property type="match status" value="1"/>
</dbReference>
<dbReference type="Pfam" id="PF07568">
    <property type="entry name" value="HisKA_2"/>
    <property type="match status" value="1"/>
</dbReference>
<evidence type="ECO:0000256" key="7">
    <source>
        <dbReference type="ARBA" id="ARBA00022737"/>
    </source>
</evidence>
<dbReference type="EMBL" id="AP018248">
    <property type="protein sequence ID" value="BAZ02451.1"/>
    <property type="molecule type" value="Genomic_DNA"/>
</dbReference>
<comment type="similarity">
    <text evidence="2">In the N-terminal section; belongs to the phytochrome family.</text>
</comment>
<dbReference type="InterPro" id="IPR036890">
    <property type="entry name" value="HATPase_C_sf"/>
</dbReference>
<keyword evidence="7" id="KW-0677">Repeat</keyword>
<dbReference type="Pfam" id="PF08448">
    <property type="entry name" value="PAS_4"/>
    <property type="match status" value="1"/>
</dbReference>
<dbReference type="PROSITE" id="PS50113">
    <property type="entry name" value="PAC"/>
    <property type="match status" value="3"/>
</dbReference>
<feature type="domain" description="PAS" evidence="17">
    <location>
        <begin position="594"/>
        <end position="679"/>
    </location>
</feature>
<evidence type="ECO:0000259" key="14">
    <source>
        <dbReference type="PROSITE" id="PS50046"/>
    </source>
</evidence>
<evidence type="ECO:0000256" key="3">
    <source>
        <dbReference type="ARBA" id="ARBA00022475"/>
    </source>
</evidence>
<dbReference type="InterPro" id="IPR000014">
    <property type="entry name" value="PAS"/>
</dbReference>
<dbReference type="Gene3D" id="3.30.450.40">
    <property type="match status" value="2"/>
</dbReference>
<dbReference type="PROSITE" id="PS50109">
    <property type="entry name" value="HIS_KIN"/>
    <property type="match status" value="1"/>
</dbReference>
<dbReference type="Gene3D" id="3.30.565.10">
    <property type="entry name" value="Histidine kinase-like ATPase, C-terminal domain"/>
    <property type="match status" value="1"/>
</dbReference>
<feature type="domain" description="PAS" evidence="17">
    <location>
        <begin position="142"/>
        <end position="217"/>
    </location>
</feature>
<dbReference type="NCBIfam" id="TIGR00229">
    <property type="entry name" value="sensory_box"/>
    <property type="match status" value="4"/>
</dbReference>